<proteinExistence type="predicted"/>
<dbReference type="AlphaFoldDB" id="A0AA49JGG6"/>
<organism evidence="1 2">
    <name type="scientific">Marivirga salinarum</name>
    <dbReference type="NCBI Taxonomy" id="3059078"/>
    <lineage>
        <taxon>Bacteria</taxon>
        <taxon>Pseudomonadati</taxon>
        <taxon>Bacteroidota</taxon>
        <taxon>Cytophagia</taxon>
        <taxon>Cytophagales</taxon>
        <taxon>Marivirgaceae</taxon>
        <taxon>Marivirga</taxon>
    </lineage>
</organism>
<gene>
    <name evidence="1" type="ORF">QYS49_16285</name>
</gene>
<accession>A0AA49JGG6</accession>
<sequence length="133" mass="15285">MKAKFLFVIILIISASCQLNDLEPVIITDGTYTGFFGRSSPNAKYQASDVTLIFKGNTYQGQSSIQKYPAICRGTFTMKGNKIEFTNECPWTAEFDWTYILTGEFDIYKEGEEIIIQRSYGEETYDTYRMTKQ</sequence>
<evidence type="ECO:0000313" key="2">
    <source>
        <dbReference type="Proteomes" id="UP001230496"/>
    </source>
</evidence>
<protein>
    <submittedName>
        <fullName evidence="1">Uncharacterized protein</fullName>
    </submittedName>
</protein>
<name>A0AA49JGG6_9BACT</name>
<dbReference type="RefSeq" id="WP_308348578.1">
    <property type="nucleotide sequence ID" value="NZ_CP129971.1"/>
</dbReference>
<dbReference type="EMBL" id="CP129971">
    <property type="protein sequence ID" value="WKK73516.2"/>
    <property type="molecule type" value="Genomic_DNA"/>
</dbReference>
<dbReference type="PROSITE" id="PS51257">
    <property type="entry name" value="PROKAR_LIPOPROTEIN"/>
    <property type="match status" value="1"/>
</dbReference>
<keyword evidence="2" id="KW-1185">Reference proteome</keyword>
<dbReference type="Proteomes" id="UP001230496">
    <property type="component" value="Chromosome"/>
</dbReference>
<reference evidence="1 2" key="1">
    <citation type="submission" date="2023-08" db="EMBL/GenBank/DDBJ databases">
        <title>Comparative genomics and taxonomic characterization of three novel marine species of genus Marivirga.</title>
        <authorList>
            <person name="Muhammad N."/>
            <person name="Kim S.-G."/>
        </authorList>
    </citation>
    <scope>NUCLEOTIDE SEQUENCE [LARGE SCALE GENOMIC DNA]</scope>
    <source>
        <strain evidence="1 2">BDSF4-3</strain>
    </source>
</reference>
<evidence type="ECO:0000313" key="1">
    <source>
        <dbReference type="EMBL" id="WKK73516.2"/>
    </source>
</evidence>
<dbReference type="KEGG" id="msaa:QYS49_16285"/>